<comment type="caution">
    <text evidence="1">The sequence shown here is derived from an EMBL/GenBank/DDBJ whole genome shotgun (WGS) entry which is preliminary data.</text>
</comment>
<feature type="non-terminal residue" evidence="1">
    <location>
        <position position="1"/>
    </location>
</feature>
<accession>A0ABQ8FXK4</accession>
<keyword evidence="2" id="KW-1185">Reference proteome</keyword>
<sequence>PLAITTTVAIVDRASQVLAQVLPSKVLRTYAALAEWGDVPLYPPSSCTRTAFERGTGPRLVIPHLRRRESSH</sequence>
<gene>
    <name evidence="1" type="ORF">B0J12DRAFT_632568</name>
</gene>
<proteinExistence type="predicted"/>
<name>A0ABQ8FXK4_9PEZI</name>
<evidence type="ECO:0000313" key="2">
    <source>
        <dbReference type="Proteomes" id="UP000774617"/>
    </source>
</evidence>
<evidence type="ECO:0000313" key="1">
    <source>
        <dbReference type="EMBL" id="KAH7033955.1"/>
    </source>
</evidence>
<dbReference type="Proteomes" id="UP000774617">
    <property type="component" value="Unassembled WGS sequence"/>
</dbReference>
<protein>
    <submittedName>
        <fullName evidence="1">Uncharacterized protein</fullName>
    </submittedName>
</protein>
<organism evidence="1 2">
    <name type="scientific">Macrophomina phaseolina</name>
    <dbReference type="NCBI Taxonomy" id="35725"/>
    <lineage>
        <taxon>Eukaryota</taxon>
        <taxon>Fungi</taxon>
        <taxon>Dikarya</taxon>
        <taxon>Ascomycota</taxon>
        <taxon>Pezizomycotina</taxon>
        <taxon>Dothideomycetes</taxon>
        <taxon>Dothideomycetes incertae sedis</taxon>
        <taxon>Botryosphaeriales</taxon>
        <taxon>Botryosphaeriaceae</taxon>
        <taxon>Macrophomina</taxon>
    </lineage>
</organism>
<reference evidence="1 2" key="1">
    <citation type="journal article" date="2021" name="Nat. Commun.">
        <title>Genetic determinants of endophytism in the Arabidopsis root mycobiome.</title>
        <authorList>
            <person name="Mesny F."/>
            <person name="Miyauchi S."/>
            <person name="Thiergart T."/>
            <person name="Pickel B."/>
            <person name="Atanasova L."/>
            <person name="Karlsson M."/>
            <person name="Huettel B."/>
            <person name="Barry K.W."/>
            <person name="Haridas S."/>
            <person name="Chen C."/>
            <person name="Bauer D."/>
            <person name="Andreopoulos W."/>
            <person name="Pangilinan J."/>
            <person name="LaButti K."/>
            <person name="Riley R."/>
            <person name="Lipzen A."/>
            <person name="Clum A."/>
            <person name="Drula E."/>
            <person name="Henrissat B."/>
            <person name="Kohler A."/>
            <person name="Grigoriev I.V."/>
            <person name="Martin F.M."/>
            <person name="Hacquard S."/>
        </authorList>
    </citation>
    <scope>NUCLEOTIDE SEQUENCE [LARGE SCALE GENOMIC DNA]</scope>
    <source>
        <strain evidence="1 2">MPI-SDFR-AT-0080</strain>
    </source>
</reference>
<dbReference type="EMBL" id="JAGTJR010000039">
    <property type="protein sequence ID" value="KAH7033955.1"/>
    <property type="molecule type" value="Genomic_DNA"/>
</dbReference>